<dbReference type="RefSeq" id="WP_353864339.1">
    <property type="nucleotide sequence ID" value="NZ_CP088295.1"/>
</dbReference>
<keyword evidence="2" id="KW-1185">Reference proteome</keyword>
<sequence length="121" mass="12509">MNLGLAAGATKRWIVDPAQEGGFAKGAPKRKRTIAKAVVAGAFAAKQLNDARKLAERDPELKPLLAKIAGLTAVLGGLTTALQDGNVDVQDLVGTGTDVDQLLDVGKTLGLDVKERTPPGL</sequence>
<evidence type="ECO:0000313" key="1">
    <source>
        <dbReference type="EMBL" id="UUY03841.1"/>
    </source>
</evidence>
<organism evidence="1 2">
    <name type="scientific">Svornostia abyssi</name>
    <dbReference type="NCBI Taxonomy" id="2898438"/>
    <lineage>
        <taxon>Bacteria</taxon>
        <taxon>Bacillati</taxon>
        <taxon>Actinomycetota</taxon>
        <taxon>Thermoleophilia</taxon>
        <taxon>Solirubrobacterales</taxon>
        <taxon>Baekduiaceae</taxon>
        <taxon>Svornostia</taxon>
    </lineage>
</organism>
<evidence type="ECO:0008006" key="3">
    <source>
        <dbReference type="Google" id="ProtNLM"/>
    </source>
</evidence>
<reference evidence="2" key="1">
    <citation type="submission" date="2021-11" db="EMBL/GenBank/DDBJ databases">
        <title>Cultivation dependent microbiological survey of springs from the worlds oldest radium mine currently devoted to the extraction of radon-saturated water.</title>
        <authorList>
            <person name="Kapinusova G."/>
            <person name="Smrhova T."/>
            <person name="Strejcek M."/>
            <person name="Suman J."/>
            <person name="Jani K."/>
            <person name="Pajer P."/>
            <person name="Uhlik O."/>
        </authorList>
    </citation>
    <scope>NUCLEOTIDE SEQUENCE [LARGE SCALE GENOMIC DNA]</scope>
    <source>
        <strain evidence="2">J379</strain>
    </source>
</reference>
<proteinExistence type="predicted"/>
<evidence type="ECO:0000313" key="2">
    <source>
        <dbReference type="Proteomes" id="UP001058860"/>
    </source>
</evidence>
<accession>A0ABY5PGM9</accession>
<protein>
    <recommendedName>
        <fullName evidence="3">Transposase</fullName>
    </recommendedName>
</protein>
<dbReference type="Proteomes" id="UP001058860">
    <property type="component" value="Chromosome"/>
</dbReference>
<dbReference type="EMBL" id="CP088295">
    <property type="protein sequence ID" value="UUY03841.1"/>
    <property type="molecule type" value="Genomic_DNA"/>
</dbReference>
<gene>
    <name evidence="1" type="ORF">LRS13_24825</name>
</gene>
<name>A0ABY5PGM9_9ACTN</name>